<feature type="domain" description="Acyltransferase 3" evidence="10">
    <location>
        <begin position="22"/>
        <end position="360"/>
    </location>
</feature>
<accession>A0ABT7V4W2</accession>
<name>A0ABT7V4W2_9ACTN</name>
<reference evidence="11 12" key="1">
    <citation type="submission" date="2023-06" db="EMBL/GenBank/DDBJ databases">
        <title>Identification and characterization of horizontal gene transfer across gut microbiota members of farm animals based on homology search.</title>
        <authorList>
            <person name="Schwarzerova J."/>
            <person name="Nykrynova M."/>
            <person name="Jureckova K."/>
            <person name="Cejkova D."/>
            <person name="Rychlik I."/>
        </authorList>
    </citation>
    <scope>NUCLEOTIDE SEQUENCE [LARGE SCALE GENOMIC DNA]</scope>
    <source>
        <strain evidence="11 12">153_Feed</strain>
    </source>
</reference>
<reference evidence="12" key="2">
    <citation type="submission" date="2023-06" db="EMBL/GenBank/DDBJ databases">
        <title>Identification and characterization of horizontal gene transfer across gut microbiota members of farm animals based on homology search.</title>
        <authorList>
            <person name="Zeman M."/>
            <person name="Kubasova T."/>
            <person name="Jahodarova E."/>
            <person name="Nykrynova M."/>
            <person name="Rychlik I."/>
        </authorList>
    </citation>
    <scope>NUCLEOTIDE SEQUENCE [LARGE SCALE GENOMIC DNA]</scope>
    <source>
        <strain evidence="12">153_Feed</strain>
    </source>
</reference>
<feature type="transmembrane region" description="Helical" evidence="9">
    <location>
        <begin position="395"/>
        <end position="414"/>
    </location>
</feature>
<keyword evidence="12" id="KW-1185">Reference proteome</keyword>
<dbReference type="Proteomes" id="UP001529256">
    <property type="component" value="Unassembled WGS sequence"/>
</dbReference>
<evidence type="ECO:0000256" key="6">
    <source>
        <dbReference type="ARBA" id="ARBA00023136"/>
    </source>
</evidence>
<feature type="compositionally biased region" description="Low complexity" evidence="8">
    <location>
        <begin position="431"/>
        <end position="442"/>
    </location>
</feature>
<keyword evidence="2" id="KW-1003">Cell membrane</keyword>
<evidence type="ECO:0000256" key="5">
    <source>
        <dbReference type="ARBA" id="ARBA00022989"/>
    </source>
</evidence>
<feature type="compositionally biased region" description="Acidic residues" evidence="8">
    <location>
        <begin position="461"/>
        <end position="475"/>
    </location>
</feature>
<keyword evidence="6 9" id="KW-0472">Membrane</keyword>
<dbReference type="RefSeq" id="WP_289511713.1">
    <property type="nucleotide sequence ID" value="NZ_JAUDEA010000013.1"/>
</dbReference>
<proteinExistence type="predicted"/>
<feature type="region of interest" description="Disordered" evidence="8">
    <location>
        <begin position="431"/>
        <end position="476"/>
    </location>
</feature>
<feature type="transmembrane region" description="Helical" evidence="9">
    <location>
        <begin position="184"/>
        <end position="205"/>
    </location>
</feature>
<dbReference type="InterPro" id="IPR050879">
    <property type="entry name" value="Acyltransferase_3"/>
</dbReference>
<feature type="transmembrane region" description="Helical" evidence="9">
    <location>
        <begin position="88"/>
        <end position="110"/>
    </location>
</feature>
<feature type="transmembrane region" description="Helical" evidence="9">
    <location>
        <begin position="278"/>
        <end position="296"/>
    </location>
</feature>
<keyword evidence="5 9" id="KW-1133">Transmembrane helix</keyword>
<feature type="transmembrane region" description="Helical" evidence="9">
    <location>
        <begin position="20"/>
        <end position="40"/>
    </location>
</feature>
<evidence type="ECO:0000256" key="8">
    <source>
        <dbReference type="SAM" id="MobiDB-lite"/>
    </source>
</evidence>
<organism evidence="11 12">
    <name type="scientific">Thermophilibacter provencensis</name>
    <dbReference type="NCBI Taxonomy" id="1852386"/>
    <lineage>
        <taxon>Bacteria</taxon>
        <taxon>Bacillati</taxon>
        <taxon>Actinomycetota</taxon>
        <taxon>Coriobacteriia</taxon>
        <taxon>Coriobacteriales</taxon>
        <taxon>Atopobiaceae</taxon>
        <taxon>Thermophilibacter</taxon>
    </lineage>
</organism>
<keyword evidence="7 11" id="KW-0012">Acyltransferase</keyword>
<reference evidence="11 12" key="3">
    <citation type="submission" date="2023-06" db="EMBL/GenBank/DDBJ databases">
        <authorList>
            <person name="Zeman M."/>
            <person name="Kubasova T."/>
            <person name="Jahodarova E."/>
            <person name="Nykrynova M."/>
            <person name="Rychlik I."/>
        </authorList>
    </citation>
    <scope>NUCLEOTIDE SEQUENCE [LARGE SCALE GENOMIC DNA]</scope>
    <source>
        <strain evidence="11 12">153_Feed</strain>
    </source>
</reference>
<dbReference type="PANTHER" id="PTHR23028:SF53">
    <property type="entry name" value="ACYL_TRANSF_3 DOMAIN-CONTAINING PROTEIN"/>
    <property type="match status" value="1"/>
</dbReference>
<feature type="transmembrane region" description="Helical" evidence="9">
    <location>
        <begin position="211"/>
        <end position="232"/>
    </location>
</feature>
<feature type="transmembrane region" description="Helical" evidence="9">
    <location>
        <begin position="252"/>
        <end position="272"/>
    </location>
</feature>
<evidence type="ECO:0000256" key="7">
    <source>
        <dbReference type="ARBA" id="ARBA00023315"/>
    </source>
</evidence>
<protein>
    <submittedName>
        <fullName evidence="11">Acyltransferase family protein</fullName>
        <ecNumber evidence="11">2.3.1.-</ecNumber>
    </submittedName>
</protein>
<keyword evidence="4 9" id="KW-0812">Transmembrane</keyword>
<evidence type="ECO:0000256" key="4">
    <source>
        <dbReference type="ARBA" id="ARBA00022692"/>
    </source>
</evidence>
<dbReference type="PANTHER" id="PTHR23028">
    <property type="entry name" value="ACETYLTRANSFERASE"/>
    <property type="match status" value="1"/>
</dbReference>
<gene>
    <name evidence="11" type="ORF">QUW25_08175</name>
</gene>
<sequence length="649" mass="70924">MQSHLDNQGAQDARKLGSSYIPGLDGLRAIAVLAVLLYHIAPNQFVGGYVGVDFFFVISGFLITYGILRKLRGPNPSFSLKEFWLRRLRRLMPALAVLILVCVPLGALIYPELLVGGTRQVVGALTCLTNWIEIFHGSNYFDQANPMLFKNLWSVAVEEQFYLIWPPILLLLVTRKHKFTHAQLLGIVGAIALASLVLMGVLASPENYTRVYYGTDTHCFGLALGILLALVWSKSKGPHSRRWLSSQRWTWALVPVGLVGFASLVCLVPDTARFTYPFGLFLGSLFSLMLVTNVVARPGGIFARAMELAPVRWMGTRSYGIYLWHWPLLIFGRILVPTAVGTVENVVVDVVFVLISFVISELSYRFVEEPFRRGGIIASLKGILERARTGWGGRVLVAAFLALVAATVVALATAPEKTQLQQQIEALQAQTEQEQAQQQEQQGEGEGEPQGEGDGEKSPEGENDGENGAEEEPEDATASIPNYSEADMTGIPDGSTVTAIGDSLISGTSDGFTAELAGINFLAAPIRQWADAVEVVNEGLEQGLIRQNVILDFGTNGGVADDDLVYQVIDALGPERRIVLYNIYSPSTFVDDANAVYAKIAEEYPNVHIADWQTIARAHPEYLNADRTHPNMTGMPAFVDAAVTALEES</sequence>
<evidence type="ECO:0000259" key="10">
    <source>
        <dbReference type="Pfam" id="PF01757"/>
    </source>
</evidence>
<dbReference type="EC" id="2.3.1.-" evidence="11"/>
<dbReference type="EMBL" id="JAUDEA010000013">
    <property type="protein sequence ID" value="MDM8271636.1"/>
    <property type="molecule type" value="Genomic_DNA"/>
</dbReference>
<dbReference type="GO" id="GO:0016746">
    <property type="term" value="F:acyltransferase activity"/>
    <property type="evidence" value="ECO:0007669"/>
    <property type="project" value="UniProtKB-KW"/>
</dbReference>
<evidence type="ECO:0000313" key="12">
    <source>
        <dbReference type="Proteomes" id="UP001529256"/>
    </source>
</evidence>
<dbReference type="InterPro" id="IPR036514">
    <property type="entry name" value="SGNH_hydro_sf"/>
</dbReference>
<evidence type="ECO:0000313" key="11">
    <source>
        <dbReference type="EMBL" id="MDM8271636.1"/>
    </source>
</evidence>
<dbReference type="Pfam" id="PF01757">
    <property type="entry name" value="Acyl_transf_3"/>
    <property type="match status" value="1"/>
</dbReference>
<feature type="transmembrane region" description="Helical" evidence="9">
    <location>
        <begin position="46"/>
        <end position="68"/>
    </location>
</feature>
<evidence type="ECO:0000256" key="9">
    <source>
        <dbReference type="SAM" id="Phobius"/>
    </source>
</evidence>
<dbReference type="Gene3D" id="3.40.50.1110">
    <property type="entry name" value="SGNH hydrolase"/>
    <property type="match status" value="1"/>
</dbReference>
<comment type="subcellular location">
    <subcellularLocation>
        <location evidence="1">Cell membrane</location>
        <topology evidence="1">Multi-pass membrane protein</topology>
    </subcellularLocation>
</comment>
<evidence type="ECO:0000256" key="2">
    <source>
        <dbReference type="ARBA" id="ARBA00022475"/>
    </source>
</evidence>
<comment type="caution">
    <text evidence="11">The sequence shown here is derived from an EMBL/GenBank/DDBJ whole genome shotgun (WGS) entry which is preliminary data.</text>
</comment>
<feature type="compositionally biased region" description="Acidic residues" evidence="8">
    <location>
        <begin position="443"/>
        <end position="453"/>
    </location>
</feature>
<evidence type="ECO:0000256" key="3">
    <source>
        <dbReference type="ARBA" id="ARBA00022679"/>
    </source>
</evidence>
<evidence type="ECO:0000256" key="1">
    <source>
        <dbReference type="ARBA" id="ARBA00004651"/>
    </source>
</evidence>
<dbReference type="InterPro" id="IPR002656">
    <property type="entry name" value="Acyl_transf_3_dom"/>
</dbReference>
<dbReference type="SUPFAM" id="SSF52266">
    <property type="entry name" value="SGNH hydrolase"/>
    <property type="match status" value="1"/>
</dbReference>
<keyword evidence="3 11" id="KW-0808">Transferase</keyword>